<dbReference type="RefSeq" id="WP_102366496.1">
    <property type="nucleotide sequence ID" value="NZ_CP020991.1"/>
</dbReference>
<reference evidence="6 7" key="1">
    <citation type="submission" date="2017-04" db="EMBL/GenBank/DDBJ databases">
        <title>Monoglobus pectinilyticus 14 draft genome.</title>
        <authorList>
            <person name="Kim C."/>
            <person name="Rosendale D.I."/>
            <person name="Kelly W.J."/>
            <person name="Tannock G.W."/>
            <person name="Patchett M.L."/>
            <person name="Jordens J.Z."/>
        </authorList>
    </citation>
    <scope>NUCLEOTIDE SEQUENCE [LARGE SCALE GENOMIC DNA]</scope>
    <source>
        <strain evidence="6 7">14</strain>
    </source>
</reference>
<evidence type="ECO:0000313" key="6">
    <source>
        <dbReference type="EMBL" id="AUO20372.1"/>
    </source>
</evidence>
<name>A0A2K9P538_9FIRM</name>
<dbReference type="KEGG" id="mpec:B9O19_02231"/>
<organism evidence="6 7">
    <name type="scientific">Monoglobus pectinilyticus</name>
    <dbReference type="NCBI Taxonomy" id="1981510"/>
    <lineage>
        <taxon>Bacteria</taxon>
        <taxon>Bacillati</taxon>
        <taxon>Bacillota</taxon>
        <taxon>Clostridia</taxon>
        <taxon>Monoglobales</taxon>
        <taxon>Monoglobaceae</taxon>
        <taxon>Monoglobus</taxon>
    </lineage>
</organism>
<dbReference type="PANTHER" id="PTHR43695">
    <property type="entry name" value="PUTATIVE (AFU_ORTHOLOGUE AFUA_2G17250)-RELATED"/>
    <property type="match status" value="1"/>
</dbReference>
<dbReference type="GO" id="GO:0016787">
    <property type="term" value="F:hydrolase activity"/>
    <property type="evidence" value="ECO:0007669"/>
    <property type="project" value="UniProtKB-KW"/>
</dbReference>
<keyword evidence="3" id="KW-0732">Signal</keyword>
<feature type="signal peptide" evidence="3">
    <location>
        <begin position="1"/>
        <end position="29"/>
    </location>
</feature>
<sequence>MENLLKRTVSFAVACVMVFCILPMAGVFAAEGEYEVGVLYDSDLGAVEVSTGQSNANLEAVTDWSVNSSTPTKAGSVYIDDNNLNVSSVFNTTLKSAKYNINGVNYTHYIQIRLDSAPAGSDLAEKAGSTALVIKANKSGTLTYAYRRQIANGEYNSGDGKDLKISKKNADGTYTPMTGKITVFSDDGSFGLCNQSIELTAGDEYIMWAVGTTGTLCGMNFSEKQIYNAKPGDMVTVKSTPNNNAWIGNISLDDSDISLNINSDYTECSFVMPEKNVDVSVDFINKSVQNETDGITFNMIKGVNTTENNITDDLDLISGFGFSIGYADVAWESSNPDVISISGDVNTDKDNHDVKMIAVCTFQDYPNLRITKDFNLKVPADTDDEGAVAVAKEALNIGDTSMVKSNIELPAKGRRGTTITWISSNPNVVSADGVVNRQKGTDSKVVLTATISRGEAKDTKEIEVFVPGYTAVEISRVAISNAEGRVVMSPMDGGYVSHIVYTDSISEADRTGEETLVVAVYDKSNDGALTACKLFNLKETTEKAGEETILYLNPEDVPVDSNSEIKVFAFESTNSVEPLMKSPYTYGQTVANNATIFVAGDSTACNYKTSGEKNDFPRTGWAQVLGNFFTDGVSVNNLALSGRSSLSFRSEANYKTIINGMKPGDYFIIQFGHNDEKSEADRHTDYKGDRFTDGSYKNSLYEYYVKPALEKGAYPLITTSISRNKLSDAGHEAYVNAAKDLAQELGLPYIDLYAKTNKYINDVGTEKSKDIFAFINNNDSRFLKGASLPESFKNSLGKSTIDQIGDFANSQYKSGGSDNTHIQYYGAQMISQWWCDEIETIGHPLTGKRSIHVMTIEDLLPFAGANK</sequence>
<dbReference type="Pfam" id="PF20578">
    <property type="entry name" value="aBig_2"/>
    <property type="match status" value="1"/>
</dbReference>
<dbReference type="EMBL" id="CP020991">
    <property type="protein sequence ID" value="AUO20372.1"/>
    <property type="molecule type" value="Genomic_DNA"/>
</dbReference>
<evidence type="ECO:0000256" key="2">
    <source>
        <dbReference type="ARBA" id="ARBA00022801"/>
    </source>
</evidence>
<gene>
    <name evidence="6" type="ORF">B9O19_02231</name>
</gene>
<dbReference type="GeneID" id="98063602"/>
<feature type="domain" description="Atrophied bacterial Ig" evidence="5">
    <location>
        <begin position="388"/>
        <end position="466"/>
    </location>
</feature>
<evidence type="ECO:0000259" key="5">
    <source>
        <dbReference type="Pfam" id="PF20578"/>
    </source>
</evidence>
<dbReference type="AlphaFoldDB" id="A0A2K9P538"/>
<evidence type="ECO:0000256" key="3">
    <source>
        <dbReference type="SAM" id="SignalP"/>
    </source>
</evidence>
<keyword evidence="2" id="KW-0378">Hydrolase</keyword>
<dbReference type="InterPro" id="IPR037459">
    <property type="entry name" value="RhgT-like"/>
</dbReference>
<accession>A0A2K9P538</accession>
<evidence type="ECO:0000259" key="4">
    <source>
        <dbReference type="Pfam" id="PF13472"/>
    </source>
</evidence>
<dbReference type="Proteomes" id="UP000235589">
    <property type="component" value="Chromosome"/>
</dbReference>
<keyword evidence="7" id="KW-1185">Reference proteome</keyword>
<dbReference type="PANTHER" id="PTHR43695:SF1">
    <property type="entry name" value="RHAMNOGALACTURONAN ACETYLESTERASE"/>
    <property type="match status" value="1"/>
</dbReference>
<proteinExistence type="inferred from homology"/>
<dbReference type="OrthoDB" id="9807041at2"/>
<dbReference type="InterPro" id="IPR013830">
    <property type="entry name" value="SGNH_hydro"/>
</dbReference>
<comment type="similarity">
    <text evidence="1">Belongs to the 'GDSL' lipolytic enzyme family.</text>
</comment>
<dbReference type="InterPro" id="IPR036514">
    <property type="entry name" value="SGNH_hydro_sf"/>
</dbReference>
<evidence type="ECO:0000256" key="1">
    <source>
        <dbReference type="ARBA" id="ARBA00008668"/>
    </source>
</evidence>
<dbReference type="InterPro" id="IPR046780">
    <property type="entry name" value="aBig_2"/>
</dbReference>
<dbReference type="Gene3D" id="3.40.50.1110">
    <property type="entry name" value="SGNH hydrolase"/>
    <property type="match status" value="1"/>
</dbReference>
<feature type="domain" description="SGNH hydrolase-type esterase" evidence="4">
    <location>
        <begin position="599"/>
        <end position="756"/>
    </location>
</feature>
<dbReference type="SUPFAM" id="SSF52266">
    <property type="entry name" value="SGNH hydrolase"/>
    <property type="match status" value="1"/>
</dbReference>
<feature type="chain" id="PRO_5014720360" evidence="3">
    <location>
        <begin position="30"/>
        <end position="867"/>
    </location>
</feature>
<protein>
    <submittedName>
        <fullName evidence="6">Rhamnogalacturonan acetylesterase family 12</fullName>
    </submittedName>
</protein>
<dbReference type="Pfam" id="PF13472">
    <property type="entry name" value="Lipase_GDSL_2"/>
    <property type="match status" value="1"/>
</dbReference>
<evidence type="ECO:0000313" key="7">
    <source>
        <dbReference type="Proteomes" id="UP000235589"/>
    </source>
</evidence>